<sequence>MVKGKKSSRFFSVRSFFDGFKNNILGMVGFVKEGPLSRKGRENFNQRISAEQELLERAKARKAAREAAKAAGLSLEDYEERLRAELARGEAEATTKAARK</sequence>
<dbReference type="EnsemblProtists" id="EOD09559">
    <property type="protein sequence ID" value="EOD09559"/>
    <property type="gene ID" value="EMIHUDRAFT_350670"/>
</dbReference>
<reference evidence="2" key="2">
    <citation type="submission" date="2024-10" db="UniProtKB">
        <authorList>
            <consortium name="EnsemblProtists"/>
        </authorList>
    </citation>
    <scope>IDENTIFICATION</scope>
</reference>
<evidence type="ECO:0000313" key="3">
    <source>
        <dbReference type="Proteomes" id="UP000013827"/>
    </source>
</evidence>
<keyword evidence="1" id="KW-0175">Coiled coil</keyword>
<dbReference type="AlphaFoldDB" id="A0A0D3IE74"/>
<evidence type="ECO:0000256" key="1">
    <source>
        <dbReference type="SAM" id="Coils"/>
    </source>
</evidence>
<reference evidence="3" key="1">
    <citation type="journal article" date="2013" name="Nature">
        <title>Pan genome of the phytoplankton Emiliania underpins its global distribution.</title>
        <authorList>
            <person name="Read B.A."/>
            <person name="Kegel J."/>
            <person name="Klute M.J."/>
            <person name="Kuo A."/>
            <person name="Lefebvre S.C."/>
            <person name="Maumus F."/>
            <person name="Mayer C."/>
            <person name="Miller J."/>
            <person name="Monier A."/>
            <person name="Salamov A."/>
            <person name="Young J."/>
            <person name="Aguilar M."/>
            <person name="Claverie J.M."/>
            <person name="Frickenhaus S."/>
            <person name="Gonzalez K."/>
            <person name="Herman E.K."/>
            <person name="Lin Y.C."/>
            <person name="Napier J."/>
            <person name="Ogata H."/>
            <person name="Sarno A.F."/>
            <person name="Shmutz J."/>
            <person name="Schroeder D."/>
            <person name="de Vargas C."/>
            <person name="Verret F."/>
            <person name="von Dassow P."/>
            <person name="Valentin K."/>
            <person name="Van de Peer Y."/>
            <person name="Wheeler G."/>
            <person name="Dacks J.B."/>
            <person name="Delwiche C.F."/>
            <person name="Dyhrman S.T."/>
            <person name="Glockner G."/>
            <person name="John U."/>
            <person name="Richards T."/>
            <person name="Worden A.Z."/>
            <person name="Zhang X."/>
            <person name="Grigoriev I.V."/>
            <person name="Allen A.E."/>
            <person name="Bidle K."/>
            <person name="Borodovsky M."/>
            <person name="Bowler C."/>
            <person name="Brownlee C."/>
            <person name="Cock J.M."/>
            <person name="Elias M."/>
            <person name="Gladyshev V.N."/>
            <person name="Groth M."/>
            <person name="Guda C."/>
            <person name="Hadaegh A."/>
            <person name="Iglesias-Rodriguez M.D."/>
            <person name="Jenkins J."/>
            <person name="Jones B.M."/>
            <person name="Lawson T."/>
            <person name="Leese F."/>
            <person name="Lindquist E."/>
            <person name="Lobanov A."/>
            <person name="Lomsadze A."/>
            <person name="Malik S.B."/>
            <person name="Marsh M.E."/>
            <person name="Mackinder L."/>
            <person name="Mock T."/>
            <person name="Mueller-Roeber B."/>
            <person name="Pagarete A."/>
            <person name="Parker M."/>
            <person name="Probert I."/>
            <person name="Quesneville H."/>
            <person name="Raines C."/>
            <person name="Rensing S.A."/>
            <person name="Riano-Pachon D.M."/>
            <person name="Richier S."/>
            <person name="Rokitta S."/>
            <person name="Shiraiwa Y."/>
            <person name="Soanes D.M."/>
            <person name="van der Giezen M."/>
            <person name="Wahlund T.M."/>
            <person name="Williams B."/>
            <person name="Wilson W."/>
            <person name="Wolfe G."/>
            <person name="Wurch L.L."/>
        </authorList>
    </citation>
    <scope>NUCLEOTIDE SEQUENCE</scope>
</reference>
<dbReference type="RefSeq" id="XP_005761988.1">
    <property type="nucleotide sequence ID" value="XM_005761931.1"/>
</dbReference>
<dbReference type="HOGENOM" id="CLU_2311477_0_0_1"/>
<evidence type="ECO:0000313" key="2">
    <source>
        <dbReference type="EnsemblProtists" id="EOD09559"/>
    </source>
</evidence>
<dbReference type="PaxDb" id="2903-EOD09559"/>
<organism evidence="2 3">
    <name type="scientific">Emiliania huxleyi (strain CCMP1516)</name>
    <dbReference type="NCBI Taxonomy" id="280463"/>
    <lineage>
        <taxon>Eukaryota</taxon>
        <taxon>Haptista</taxon>
        <taxon>Haptophyta</taxon>
        <taxon>Prymnesiophyceae</taxon>
        <taxon>Isochrysidales</taxon>
        <taxon>Noelaerhabdaceae</taxon>
        <taxon>Emiliania</taxon>
    </lineage>
</organism>
<feature type="coiled-coil region" evidence="1">
    <location>
        <begin position="41"/>
        <end position="81"/>
    </location>
</feature>
<dbReference type="KEGG" id="ehx:EMIHUDRAFT_350670"/>
<protein>
    <submittedName>
        <fullName evidence="2">Uncharacterized protein</fullName>
    </submittedName>
</protein>
<accession>A0A0D3IE74</accession>
<dbReference type="GeneID" id="17255724"/>
<name>A0A0D3IE74_EMIH1</name>
<proteinExistence type="predicted"/>
<dbReference type="Proteomes" id="UP000013827">
    <property type="component" value="Unassembled WGS sequence"/>
</dbReference>
<keyword evidence="3" id="KW-1185">Reference proteome</keyword>